<dbReference type="STRING" id="905079.L1JD48"/>
<dbReference type="RefSeq" id="XP_005833438.1">
    <property type="nucleotide sequence ID" value="XM_005833381.1"/>
</dbReference>
<dbReference type="InterPro" id="IPR036249">
    <property type="entry name" value="Thioredoxin-like_sf"/>
</dbReference>
<dbReference type="PROSITE" id="PS51355">
    <property type="entry name" value="GLUTATHIONE_PEROXID_3"/>
    <property type="match status" value="1"/>
</dbReference>
<keyword evidence="6" id="KW-1185">Reference proteome</keyword>
<organism evidence="4">
    <name type="scientific">Guillardia theta (strain CCMP2712)</name>
    <name type="common">Cryptophyte</name>
    <dbReference type="NCBI Taxonomy" id="905079"/>
    <lineage>
        <taxon>Eukaryota</taxon>
        <taxon>Cryptophyceae</taxon>
        <taxon>Pyrenomonadales</taxon>
        <taxon>Geminigeraceae</taxon>
        <taxon>Guillardia</taxon>
    </lineage>
</organism>
<dbReference type="GO" id="GO:0004601">
    <property type="term" value="F:peroxidase activity"/>
    <property type="evidence" value="ECO:0007669"/>
    <property type="project" value="UniProtKB-KW"/>
</dbReference>
<dbReference type="OMA" id="PTDQGWF"/>
<dbReference type="SUPFAM" id="SSF52833">
    <property type="entry name" value="Thioredoxin-like"/>
    <property type="match status" value="1"/>
</dbReference>
<dbReference type="Gene3D" id="3.40.30.10">
    <property type="entry name" value="Glutaredoxin"/>
    <property type="match status" value="1"/>
</dbReference>
<dbReference type="AlphaFoldDB" id="L1JD48"/>
<keyword evidence="3" id="KW-0560">Oxidoreductase</keyword>
<evidence type="ECO:0000313" key="5">
    <source>
        <dbReference type="EnsemblProtists" id="EKX46458"/>
    </source>
</evidence>
<dbReference type="EMBL" id="JH992994">
    <property type="protein sequence ID" value="EKX46458.1"/>
    <property type="molecule type" value="Genomic_DNA"/>
</dbReference>
<evidence type="ECO:0000256" key="1">
    <source>
        <dbReference type="ARBA" id="ARBA00006926"/>
    </source>
</evidence>
<protein>
    <submittedName>
        <fullName evidence="4 5">Uncharacterized protein</fullName>
    </submittedName>
</protein>
<dbReference type="PANTHER" id="PTHR11592">
    <property type="entry name" value="GLUTATHIONE PEROXIDASE"/>
    <property type="match status" value="1"/>
</dbReference>
<evidence type="ECO:0000256" key="2">
    <source>
        <dbReference type="ARBA" id="ARBA00022559"/>
    </source>
</evidence>
<evidence type="ECO:0000313" key="6">
    <source>
        <dbReference type="Proteomes" id="UP000011087"/>
    </source>
</evidence>
<dbReference type="GO" id="GO:0006979">
    <property type="term" value="P:response to oxidative stress"/>
    <property type="evidence" value="ECO:0007669"/>
    <property type="project" value="InterPro"/>
</dbReference>
<dbReference type="PaxDb" id="55529-EKX46458"/>
<reference evidence="4 6" key="1">
    <citation type="journal article" date="2012" name="Nature">
        <title>Algal genomes reveal evolutionary mosaicism and the fate of nucleomorphs.</title>
        <authorList>
            <consortium name="DOE Joint Genome Institute"/>
            <person name="Curtis B.A."/>
            <person name="Tanifuji G."/>
            <person name="Burki F."/>
            <person name="Gruber A."/>
            <person name="Irimia M."/>
            <person name="Maruyama S."/>
            <person name="Arias M.C."/>
            <person name="Ball S.G."/>
            <person name="Gile G.H."/>
            <person name="Hirakawa Y."/>
            <person name="Hopkins J.F."/>
            <person name="Kuo A."/>
            <person name="Rensing S.A."/>
            <person name="Schmutz J."/>
            <person name="Symeonidi A."/>
            <person name="Elias M."/>
            <person name="Eveleigh R.J."/>
            <person name="Herman E.K."/>
            <person name="Klute M.J."/>
            <person name="Nakayama T."/>
            <person name="Obornik M."/>
            <person name="Reyes-Prieto A."/>
            <person name="Armbrust E.V."/>
            <person name="Aves S.J."/>
            <person name="Beiko R.G."/>
            <person name="Coutinho P."/>
            <person name="Dacks J.B."/>
            <person name="Durnford D.G."/>
            <person name="Fast N.M."/>
            <person name="Green B.R."/>
            <person name="Grisdale C.J."/>
            <person name="Hempel F."/>
            <person name="Henrissat B."/>
            <person name="Hoppner M.P."/>
            <person name="Ishida K."/>
            <person name="Kim E."/>
            <person name="Koreny L."/>
            <person name="Kroth P.G."/>
            <person name="Liu Y."/>
            <person name="Malik S.B."/>
            <person name="Maier U.G."/>
            <person name="McRose D."/>
            <person name="Mock T."/>
            <person name="Neilson J.A."/>
            <person name="Onodera N.T."/>
            <person name="Poole A.M."/>
            <person name="Pritham E.J."/>
            <person name="Richards T.A."/>
            <person name="Rocap G."/>
            <person name="Roy S.W."/>
            <person name="Sarai C."/>
            <person name="Schaack S."/>
            <person name="Shirato S."/>
            <person name="Slamovits C.H."/>
            <person name="Spencer D.F."/>
            <person name="Suzuki S."/>
            <person name="Worden A.Z."/>
            <person name="Zauner S."/>
            <person name="Barry K."/>
            <person name="Bell C."/>
            <person name="Bharti A.K."/>
            <person name="Crow J.A."/>
            <person name="Grimwood J."/>
            <person name="Kramer R."/>
            <person name="Lindquist E."/>
            <person name="Lucas S."/>
            <person name="Salamov A."/>
            <person name="McFadden G.I."/>
            <person name="Lane C.E."/>
            <person name="Keeling P.J."/>
            <person name="Gray M.W."/>
            <person name="Grigoriev I.V."/>
            <person name="Archibald J.M."/>
        </authorList>
    </citation>
    <scope>NUCLEOTIDE SEQUENCE</scope>
    <source>
        <strain evidence="4 6">CCMP2712</strain>
    </source>
</reference>
<dbReference type="OrthoDB" id="446890at2759"/>
<reference evidence="5" key="3">
    <citation type="submission" date="2016-03" db="UniProtKB">
        <authorList>
            <consortium name="EnsemblProtists"/>
        </authorList>
    </citation>
    <scope>IDENTIFICATION</scope>
</reference>
<comment type="similarity">
    <text evidence="1">Belongs to the glutathione peroxidase family.</text>
</comment>
<name>L1JD48_GUITC</name>
<evidence type="ECO:0000313" key="4">
    <source>
        <dbReference type="EMBL" id="EKX46458.1"/>
    </source>
</evidence>
<dbReference type="GeneID" id="17303227"/>
<dbReference type="Proteomes" id="UP000011087">
    <property type="component" value="Unassembled WGS sequence"/>
</dbReference>
<dbReference type="HOGENOM" id="CLU_1043721_0_0_1"/>
<evidence type="ECO:0000256" key="3">
    <source>
        <dbReference type="ARBA" id="ARBA00023002"/>
    </source>
</evidence>
<reference evidence="6" key="2">
    <citation type="submission" date="2012-11" db="EMBL/GenBank/DDBJ databases">
        <authorList>
            <person name="Kuo A."/>
            <person name="Curtis B.A."/>
            <person name="Tanifuji G."/>
            <person name="Burki F."/>
            <person name="Gruber A."/>
            <person name="Irimia M."/>
            <person name="Maruyama S."/>
            <person name="Arias M.C."/>
            <person name="Ball S.G."/>
            <person name="Gile G.H."/>
            <person name="Hirakawa Y."/>
            <person name="Hopkins J.F."/>
            <person name="Rensing S.A."/>
            <person name="Schmutz J."/>
            <person name="Symeonidi A."/>
            <person name="Elias M."/>
            <person name="Eveleigh R.J."/>
            <person name="Herman E.K."/>
            <person name="Klute M.J."/>
            <person name="Nakayama T."/>
            <person name="Obornik M."/>
            <person name="Reyes-Prieto A."/>
            <person name="Armbrust E.V."/>
            <person name="Aves S.J."/>
            <person name="Beiko R.G."/>
            <person name="Coutinho P."/>
            <person name="Dacks J.B."/>
            <person name="Durnford D.G."/>
            <person name="Fast N.M."/>
            <person name="Green B.R."/>
            <person name="Grisdale C."/>
            <person name="Hempe F."/>
            <person name="Henrissat B."/>
            <person name="Hoppner M.P."/>
            <person name="Ishida K.-I."/>
            <person name="Kim E."/>
            <person name="Koreny L."/>
            <person name="Kroth P.G."/>
            <person name="Liu Y."/>
            <person name="Malik S.-B."/>
            <person name="Maier U.G."/>
            <person name="McRose D."/>
            <person name="Mock T."/>
            <person name="Neilson J.A."/>
            <person name="Onodera N.T."/>
            <person name="Poole A.M."/>
            <person name="Pritham E.J."/>
            <person name="Richards T.A."/>
            <person name="Rocap G."/>
            <person name="Roy S.W."/>
            <person name="Sarai C."/>
            <person name="Schaack S."/>
            <person name="Shirato S."/>
            <person name="Slamovits C.H."/>
            <person name="Spencer D.F."/>
            <person name="Suzuki S."/>
            <person name="Worden A.Z."/>
            <person name="Zauner S."/>
            <person name="Barry K."/>
            <person name="Bell C."/>
            <person name="Bharti A.K."/>
            <person name="Crow J.A."/>
            <person name="Grimwood J."/>
            <person name="Kramer R."/>
            <person name="Lindquist E."/>
            <person name="Lucas S."/>
            <person name="Salamov A."/>
            <person name="McFadden G.I."/>
            <person name="Lane C.E."/>
            <person name="Keeling P.J."/>
            <person name="Gray M.W."/>
            <person name="Grigoriev I.V."/>
            <person name="Archibald J.M."/>
        </authorList>
    </citation>
    <scope>NUCLEOTIDE SEQUENCE</scope>
    <source>
        <strain evidence="6">CCMP2712</strain>
    </source>
</reference>
<dbReference type="PANTHER" id="PTHR11592:SF78">
    <property type="entry name" value="GLUTATHIONE PEROXIDASE"/>
    <property type="match status" value="1"/>
</dbReference>
<dbReference type="KEGG" id="gtt:GUITHDRAFT_152358"/>
<gene>
    <name evidence="4" type="ORF">GUITHDRAFT_152358</name>
</gene>
<proteinExistence type="inferred from homology"/>
<dbReference type="eggNOG" id="KOG1651">
    <property type="taxonomic scope" value="Eukaryota"/>
</dbReference>
<sequence>MGADVLDRPSFRKRQDFLLEEVYSPESLEDIPIPVNGKQKTLSKLKGSKATIVMNIKLDDPETVTQIPALKTLVLQYADQGLNAICFPTDQGDYEPDDSATVRIKVAQQYGMKSSLKGPIIVTDKTDIVGKFTHPLYRYMTTNLPNPNNITRITLNYEKFLLDADGQVLRRYPRLWSAERMEKDVKAVLAGQPLPPVDPQWLFAWKEADKEATRSIYSFRKHYNFYDQQEAGADWAGTKAEFFTPGSNAPRFKSVTKGKPLTIPLPE</sequence>
<dbReference type="EnsemblProtists" id="EKX46458">
    <property type="protein sequence ID" value="EKX46458"/>
    <property type="gene ID" value="GUITHDRAFT_152358"/>
</dbReference>
<accession>L1JD48</accession>
<keyword evidence="2" id="KW-0575">Peroxidase</keyword>
<dbReference type="InterPro" id="IPR000889">
    <property type="entry name" value="Glutathione_peroxidase"/>
</dbReference>